<evidence type="ECO:0000313" key="11">
    <source>
        <dbReference type="EMBL" id="JAP58793.1"/>
    </source>
</evidence>
<evidence type="ECO:0000259" key="10">
    <source>
        <dbReference type="PROSITE" id="PS50056"/>
    </source>
</evidence>
<dbReference type="PANTHER" id="PTHR46047">
    <property type="entry name" value="TYROSINE-PROTEIN PHOSPHATASE NON-RECEPTOR TYPE 61F"/>
    <property type="match status" value="1"/>
</dbReference>
<dbReference type="GO" id="GO:0046426">
    <property type="term" value="P:negative regulation of receptor signaling pathway via JAK-STAT"/>
    <property type="evidence" value="ECO:0007669"/>
    <property type="project" value="TreeGrafter"/>
</dbReference>
<dbReference type="PRINTS" id="PR00700">
    <property type="entry name" value="PRTYPHPHTASE"/>
</dbReference>
<keyword evidence="7" id="KW-0472">Membrane</keyword>
<reference evidence="11" key="1">
    <citation type="submission" date="2016-01" db="EMBL/GenBank/DDBJ databases">
        <title>Reference transcriptome for the parasite Schistocephalus solidus: insights into the molecular evolution of parasitism.</title>
        <authorList>
            <person name="Hebert F.O."/>
            <person name="Grambauer S."/>
            <person name="Barber I."/>
            <person name="Landry C.R."/>
            <person name="Aubin-Horth N."/>
        </authorList>
    </citation>
    <scope>NUCLEOTIDE SEQUENCE</scope>
</reference>
<accession>A0A0X3Q3I5</accession>
<evidence type="ECO:0000256" key="8">
    <source>
        <dbReference type="SAM" id="MobiDB-lite"/>
    </source>
</evidence>
<dbReference type="InterPro" id="IPR000387">
    <property type="entry name" value="Tyr_Pase_dom"/>
</dbReference>
<dbReference type="GO" id="GO:0070373">
    <property type="term" value="P:negative regulation of ERK1 and ERK2 cascade"/>
    <property type="evidence" value="ECO:0007669"/>
    <property type="project" value="TreeGrafter"/>
</dbReference>
<protein>
    <recommendedName>
        <fullName evidence="3">protein-tyrosine-phosphatase</fullName>
        <ecNumber evidence="3">3.1.3.48</ecNumber>
    </recommendedName>
</protein>
<evidence type="ECO:0000256" key="7">
    <source>
        <dbReference type="ARBA" id="ARBA00023136"/>
    </source>
</evidence>
<comment type="subcellular location">
    <subcellularLocation>
        <location evidence="1">Endomembrane system</location>
    </subcellularLocation>
</comment>
<feature type="domain" description="Tyrosine-protein phosphatase" evidence="9">
    <location>
        <begin position="42"/>
        <end position="308"/>
    </location>
</feature>
<feature type="region of interest" description="Disordered" evidence="8">
    <location>
        <begin position="333"/>
        <end position="377"/>
    </location>
</feature>
<organism evidence="11">
    <name type="scientific">Schistocephalus solidus</name>
    <name type="common">Tapeworm</name>
    <dbReference type="NCBI Taxonomy" id="70667"/>
    <lineage>
        <taxon>Eukaryota</taxon>
        <taxon>Metazoa</taxon>
        <taxon>Spiralia</taxon>
        <taxon>Lophotrochozoa</taxon>
        <taxon>Platyhelminthes</taxon>
        <taxon>Cestoda</taxon>
        <taxon>Eucestoda</taxon>
        <taxon>Diphyllobothriidea</taxon>
        <taxon>Diphyllobothriidae</taxon>
        <taxon>Schistocephalus</taxon>
    </lineage>
</organism>
<dbReference type="GO" id="GO:0005737">
    <property type="term" value="C:cytoplasm"/>
    <property type="evidence" value="ECO:0007669"/>
    <property type="project" value="TreeGrafter"/>
</dbReference>
<dbReference type="AlphaFoldDB" id="A0A0X3Q3I5"/>
<dbReference type="Pfam" id="PF00102">
    <property type="entry name" value="Y_phosphatase"/>
    <property type="match status" value="1"/>
</dbReference>
<keyword evidence="11" id="KW-0675">Receptor</keyword>
<keyword evidence="6" id="KW-0904">Protein phosphatase</keyword>
<feature type="compositionally biased region" description="Acidic residues" evidence="8">
    <location>
        <begin position="406"/>
        <end position="428"/>
    </location>
</feature>
<dbReference type="GO" id="GO:0012505">
    <property type="term" value="C:endomembrane system"/>
    <property type="evidence" value="ECO:0007669"/>
    <property type="project" value="UniProtKB-SubCell"/>
</dbReference>
<evidence type="ECO:0000256" key="2">
    <source>
        <dbReference type="ARBA" id="ARBA00009701"/>
    </source>
</evidence>
<dbReference type="PROSITE" id="PS00383">
    <property type="entry name" value="TYR_PHOSPHATASE_1"/>
    <property type="match status" value="1"/>
</dbReference>
<dbReference type="GO" id="GO:0005634">
    <property type="term" value="C:nucleus"/>
    <property type="evidence" value="ECO:0007669"/>
    <property type="project" value="TreeGrafter"/>
</dbReference>
<sequence>MSVLGGTVLASRNVTDADPKEPEVEPSALERELQSFDALNSWSLYYEQIQNASFVKTDSLKTSSARLAENRLKNRYRDICPYDETRVVLHHPASGDYINASYVQIDEIPSRRYILTQGPLQLTTQHFWQMVWEQRCPAIIMLNRILEKGTIKCFAYFPRLSETKNFKEVGLSVRCVSESHCGAHILREFDLTNTTTNETHCVLHFHYMRWPDFGVPGSPSSMLNFLWSVRRTGVLKNPEFPCVIHCSAGVGRSGTFVLIDLALVLIESHGSMQDVDLTKILLSLRQCRMGIIQTAQQLRYSYRAVVEGGTLLLSTPPSERPFLQFGSDEDAEADNFAGADDDCDLEDDDEDEDEDDDDDHDEGGDEEEDECTDDEEAHFKRNFLRSLKNKMFVPNTPHVFENSDVSVDEGSEGEAADGEDEEEEEEED</sequence>
<dbReference type="SMART" id="SM00194">
    <property type="entry name" value="PTPc"/>
    <property type="match status" value="1"/>
</dbReference>
<dbReference type="PROSITE" id="PS50055">
    <property type="entry name" value="TYR_PHOSPHATASE_PTP"/>
    <property type="match status" value="1"/>
</dbReference>
<keyword evidence="4" id="KW-0597">Phosphoprotein</keyword>
<dbReference type="Gene3D" id="3.90.190.10">
    <property type="entry name" value="Protein tyrosine phosphatase superfamily"/>
    <property type="match status" value="1"/>
</dbReference>
<dbReference type="InterPro" id="IPR003595">
    <property type="entry name" value="Tyr_Pase_cat"/>
</dbReference>
<name>A0A0X3Q3I5_SCHSO</name>
<dbReference type="InterPro" id="IPR051985">
    <property type="entry name" value="NR_tyrosine_phosphatase"/>
</dbReference>
<dbReference type="InterPro" id="IPR016130">
    <property type="entry name" value="Tyr_Pase_AS"/>
</dbReference>
<evidence type="ECO:0000256" key="5">
    <source>
        <dbReference type="ARBA" id="ARBA00022801"/>
    </source>
</evidence>
<keyword evidence="5" id="KW-0378">Hydrolase</keyword>
<dbReference type="EMBL" id="GEEE01004432">
    <property type="protein sequence ID" value="JAP58793.1"/>
    <property type="molecule type" value="Transcribed_RNA"/>
</dbReference>
<dbReference type="EC" id="3.1.3.48" evidence="3"/>
<comment type="similarity">
    <text evidence="2">Belongs to the protein-tyrosine phosphatase family. Non-receptor class 1 subfamily.</text>
</comment>
<gene>
    <name evidence="11" type="primary">PTN1</name>
    <name evidence="11" type="ORF">TR125065</name>
</gene>
<evidence type="ECO:0000256" key="6">
    <source>
        <dbReference type="ARBA" id="ARBA00022912"/>
    </source>
</evidence>
<dbReference type="SUPFAM" id="SSF52799">
    <property type="entry name" value="(Phosphotyrosine protein) phosphatases II"/>
    <property type="match status" value="1"/>
</dbReference>
<dbReference type="SMART" id="SM00404">
    <property type="entry name" value="PTPc_motif"/>
    <property type="match status" value="1"/>
</dbReference>
<dbReference type="GO" id="GO:0004726">
    <property type="term" value="F:non-membrane spanning protein tyrosine phosphatase activity"/>
    <property type="evidence" value="ECO:0007669"/>
    <property type="project" value="TreeGrafter"/>
</dbReference>
<evidence type="ECO:0000256" key="3">
    <source>
        <dbReference type="ARBA" id="ARBA00013064"/>
    </source>
</evidence>
<feature type="non-terminal residue" evidence="11">
    <location>
        <position position="428"/>
    </location>
</feature>
<evidence type="ECO:0000256" key="1">
    <source>
        <dbReference type="ARBA" id="ARBA00004308"/>
    </source>
</evidence>
<feature type="region of interest" description="Disordered" evidence="8">
    <location>
        <begin position="392"/>
        <end position="428"/>
    </location>
</feature>
<feature type="domain" description="Tyrosine specific protein phosphatases" evidence="10">
    <location>
        <begin position="223"/>
        <end position="299"/>
    </location>
</feature>
<dbReference type="InterPro" id="IPR000242">
    <property type="entry name" value="PTP_cat"/>
</dbReference>
<evidence type="ECO:0000259" key="9">
    <source>
        <dbReference type="PROSITE" id="PS50055"/>
    </source>
</evidence>
<proteinExistence type="inferred from homology"/>
<evidence type="ECO:0000256" key="4">
    <source>
        <dbReference type="ARBA" id="ARBA00022553"/>
    </source>
</evidence>
<dbReference type="PROSITE" id="PS50056">
    <property type="entry name" value="TYR_PHOSPHATASE_2"/>
    <property type="match status" value="1"/>
</dbReference>
<dbReference type="InterPro" id="IPR029021">
    <property type="entry name" value="Prot-tyrosine_phosphatase-like"/>
</dbReference>
<dbReference type="GO" id="GO:0019901">
    <property type="term" value="F:protein kinase binding"/>
    <property type="evidence" value="ECO:0007669"/>
    <property type="project" value="TreeGrafter"/>
</dbReference>
<dbReference type="PANTHER" id="PTHR46047:SF3">
    <property type="entry name" value="TYROSINE-PROTEIN PHOSPHATASE NON-RECEPTOR TYPE 61F"/>
    <property type="match status" value="1"/>
</dbReference>
<feature type="compositionally biased region" description="Acidic residues" evidence="8">
    <location>
        <begin position="333"/>
        <end position="376"/>
    </location>
</feature>